<dbReference type="Proteomes" id="UP000814140">
    <property type="component" value="Unassembled WGS sequence"/>
</dbReference>
<evidence type="ECO:0000313" key="2">
    <source>
        <dbReference type="Proteomes" id="UP000814140"/>
    </source>
</evidence>
<name>A0ACB8SY44_9AGAM</name>
<sequence length="428" mass="48312">MQFTQSVFDRSDDSPVWKRIKGMLEEAVTNGRAERLEEQRAHTRRSRHIAALGEYSKFRQLILPAQWAYLPNAPQAAVALACFQEVINKEEDVTTADWASAVQKLPQCLSEWMENKKAQYLAMLPVSNVVFPAMEVTQLDSPSVGVVRREGMESYANVLELVLSVFTTDGQCALFGRDTCRTWELEPHDVTFSLRGAQAALALAQTLEVDPKLTKATALDKLNRRFVCMTCVQKDGNSIDHMSAYSWRGCVEHYMKTEKSDHPAPQWRVLDAQRTANIILREIALPANAQRDSARAWFCNHCSLYRVDDRMGPMMYAMHSSLQTRAIVTDHLRSVHNIAAPVDGVDLLYHVHPGERRPIPQPVLVNPRQTVTQPPQNATQFRCAHCQPSSGMHPGPVAKRLFKLDGLKSHAMAKHDINRVLEPGIDYY</sequence>
<dbReference type="EMBL" id="MU277213">
    <property type="protein sequence ID" value="KAI0061319.1"/>
    <property type="molecule type" value="Genomic_DNA"/>
</dbReference>
<gene>
    <name evidence="1" type="ORF">BV25DRAFT_1916991</name>
</gene>
<accession>A0ACB8SY44</accession>
<keyword evidence="2" id="KW-1185">Reference proteome</keyword>
<proteinExistence type="predicted"/>
<protein>
    <submittedName>
        <fullName evidence="1">Uncharacterized protein</fullName>
    </submittedName>
</protein>
<evidence type="ECO:0000313" key="1">
    <source>
        <dbReference type="EMBL" id="KAI0061319.1"/>
    </source>
</evidence>
<reference evidence="1" key="1">
    <citation type="submission" date="2021-03" db="EMBL/GenBank/DDBJ databases">
        <authorList>
            <consortium name="DOE Joint Genome Institute"/>
            <person name="Ahrendt S."/>
            <person name="Looney B.P."/>
            <person name="Miyauchi S."/>
            <person name="Morin E."/>
            <person name="Drula E."/>
            <person name="Courty P.E."/>
            <person name="Chicoki N."/>
            <person name="Fauchery L."/>
            <person name="Kohler A."/>
            <person name="Kuo A."/>
            <person name="Labutti K."/>
            <person name="Pangilinan J."/>
            <person name="Lipzen A."/>
            <person name="Riley R."/>
            <person name="Andreopoulos W."/>
            <person name="He G."/>
            <person name="Johnson J."/>
            <person name="Barry K.W."/>
            <person name="Grigoriev I.V."/>
            <person name="Nagy L."/>
            <person name="Hibbett D."/>
            <person name="Henrissat B."/>
            <person name="Matheny P.B."/>
            <person name="Labbe J."/>
            <person name="Martin F."/>
        </authorList>
    </citation>
    <scope>NUCLEOTIDE SEQUENCE</scope>
    <source>
        <strain evidence="1">HHB10654</strain>
    </source>
</reference>
<comment type="caution">
    <text evidence="1">The sequence shown here is derived from an EMBL/GenBank/DDBJ whole genome shotgun (WGS) entry which is preliminary data.</text>
</comment>
<organism evidence="1 2">
    <name type="scientific">Artomyces pyxidatus</name>
    <dbReference type="NCBI Taxonomy" id="48021"/>
    <lineage>
        <taxon>Eukaryota</taxon>
        <taxon>Fungi</taxon>
        <taxon>Dikarya</taxon>
        <taxon>Basidiomycota</taxon>
        <taxon>Agaricomycotina</taxon>
        <taxon>Agaricomycetes</taxon>
        <taxon>Russulales</taxon>
        <taxon>Auriscalpiaceae</taxon>
        <taxon>Artomyces</taxon>
    </lineage>
</organism>
<reference evidence="1" key="2">
    <citation type="journal article" date="2022" name="New Phytol.">
        <title>Evolutionary transition to the ectomycorrhizal habit in the genomes of a hyperdiverse lineage of mushroom-forming fungi.</title>
        <authorList>
            <person name="Looney B."/>
            <person name="Miyauchi S."/>
            <person name="Morin E."/>
            <person name="Drula E."/>
            <person name="Courty P.E."/>
            <person name="Kohler A."/>
            <person name="Kuo A."/>
            <person name="LaButti K."/>
            <person name="Pangilinan J."/>
            <person name="Lipzen A."/>
            <person name="Riley R."/>
            <person name="Andreopoulos W."/>
            <person name="He G."/>
            <person name="Johnson J."/>
            <person name="Nolan M."/>
            <person name="Tritt A."/>
            <person name="Barry K.W."/>
            <person name="Grigoriev I.V."/>
            <person name="Nagy L.G."/>
            <person name="Hibbett D."/>
            <person name="Henrissat B."/>
            <person name="Matheny P.B."/>
            <person name="Labbe J."/>
            <person name="Martin F.M."/>
        </authorList>
    </citation>
    <scope>NUCLEOTIDE SEQUENCE</scope>
    <source>
        <strain evidence="1">HHB10654</strain>
    </source>
</reference>